<dbReference type="EMBL" id="JBFXLS010000017">
    <property type="protein sequence ID" value="KAL2829237.1"/>
    <property type="molecule type" value="Genomic_DNA"/>
</dbReference>
<proteinExistence type="predicted"/>
<keyword evidence="1" id="KW-0812">Transmembrane</keyword>
<organism evidence="2 3">
    <name type="scientific">Aspergillus cavernicola</name>
    <dbReference type="NCBI Taxonomy" id="176166"/>
    <lineage>
        <taxon>Eukaryota</taxon>
        <taxon>Fungi</taxon>
        <taxon>Dikarya</taxon>
        <taxon>Ascomycota</taxon>
        <taxon>Pezizomycotina</taxon>
        <taxon>Eurotiomycetes</taxon>
        <taxon>Eurotiomycetidae</taxon>
        <taxon>Eurotiales</taxon>
        <taxon>Aspergillaceae</taxon>
        <taxon>Aspergillus</taxon>
        <taxon>Aspergillus subgen. Nidulantes</taxon>
    </lineage>
</organism>
<gene>
    <name evidence="2" type="ORF">BDW59DRAFT_38269</name>
</gene>
<evidence type="ECO:0000256" key="1">
    <source>
        <dbReference type="SAM" id="Phobius"/>
    </source>
</evidence>
<feature type="transmembrane region" description="Helical" evidence="1">
    <location>
        <begin position="50"/>
        <end position="68"/>
    </location>
</feature>
<feature type="transmembrane region" description="Helical" evidence="1">
    <location>
        <begin position="20"/>
        <end position="44"/>
    </location>
</feature>
<comment type="caution">
    <text evidence="2">The sequence shown here is derived from an EMBL/GenBank/DDBJ whole genome shotgun (WGS) entry which is preliminary data.</text>
</comment>
<accession>A0ABR4IN83</accession>
<dbReference type="Proteomes" id="UP001610335">
    <property type="component" value="Unassembled WGS sequence"/>
</dbReference>
<keyword evidence="1" id="KW-1133">Transmembrane helix</keyword>
<keyword evidence="1" id="KW-0472">Membrane</keyword>
<evidence type="ECO:0000313" key="3">
    <source>
        <dbReference type="Proteomes" id="UP001610335"/>
    </source>
</evidence>
<protein>
    <submittedName>
        <fullName evidence="2">Uncharacterized protein</fullName>
    </submittedName>
</protein>
<reference evidence="2 3" key="1">
    <citation type="submission" date="2024-07" db="EMBL/GenBank/DDBJ databases">
        <title>Section-level genome sequencing and comparative genomics of Aspergillus sections Usti and Cavernicolus.</title>
        <authorList>
            <consortium name="Lawrence Berkeley National Laboratory"/>
            <person name="Nybo J.L."/>
            <person name="Vesth T.C."/>
            <person name="Theobald S."/>
            <person name="Frisvad J.C."/>
            <person name="Larsen T.O."/>
            <person name="Kjaerboelling I."/>
            <person name="Rothschild-Mancinelli K."/>
            <person name="Lyhne E.K."/>
            <person name="Kogle M.E."/>
            <person name="Barry K."/>
            <person name="Clum A."/>
            <person name="Na H."/>
            <person name="Ledsgaard L."/>
            <person name="Lin J."/>
            <person name="Lipzen A."/>
            <person name="Kuo A."/>
            <person name="Riley R."/>
            <person name="Mondo S."/>
            <person name="LaButti K."/>
            <person name="Haridas S."/>
            <person name="Pangalinan J."/>
            <person name="Salamov A.A."/>
            <person name="Simmons B.A."/>
            <person name="Magnuson J.K."/>
            <person name="Chen J."/>
            <person name="Drula E."/>
            <person name="Henrissat B."/>
            <person name="Wiebenga A."/>
            <person name="Lubbers R.J."/>
            <person name="Gomes A.C."/>
            <person name="Makela M.R."/>
            <person name="Stajich J."/>
            <person name="Grigoriev I.V."/>
            <person name="Mortensen U.H."/>
            <person name="De vries R.P."/>
            <person name="Baker S.E."/>
            <person name="Andersen M.R."/>
        </authorList>
    </citation>
    <scope>NUCLEOTIDE SEQUENCE [LARGE SCALE GENOMIC DNA]</scope>
    <source>
        <strain evidence="2 3">CBS 600.67</strain>
    </source>
</reference>
<name>A0ABR4IN83_9EURO</name>
<sequence length="71" mass="8312">MSNNKASNIPPRIPSSSISIARELGILFGFLLASLVIMAVYAVVWWGEFFFYPFPFLFFYICFYLFLLEWV</sequence>
<keyword evidence="3" id="KW-1185">Reference proteome</keyword>
<evidence type="ECO:0000313" key="2">
    <source>
        <dbReference type="EMBL" id="KAL2829237.1"/>
    </source>
</evidence>